<dbReference type="EMBL" id="JX308286">
    <property type="protein sequence ID" value="AGF34150.1"/>
    <property type="molecule type" value="Genomic_DNA"/>
</dbReference>
<reference evidence="2" key="1">
    <citation type="journal article" date="2013" name="Appl. Environ. Microbiol.">
        <title>RubisCO Gene Clusters Found in a Metagenome Microarray from Acid Mine Drainage.</title>
        <authorList>
            <person name="Guo X."/>
            <person name="Yin H."/>
            <person name="Cong J."/>
            <person name="Dai Z."/>
            <person name="Liang Y."/>
            <person name="Liu X."/>
        </authorList>
    </citation>
    <scope>NUCLEOTIDE SEQUENCE</scope>
</reference>
<protein>
    <submittedName>
        <fullName evidence="2">Uncharacterized protein</fullName>
    </submittedName>
</protein>
<sequence length="83" mass="9268">MLLMAQEGVGAADYRSHCCTDQAPDREEEVAAVVDCRSRCCTDQEGVGAAGCTPDIHIDRRGQQHSLTKPKYPRQSQRFFQLK</sequence>
<name>M1KEV4_9BACT</name>
<feature type="region of interest" description="Disordered" evidence="1">
    <location>
        <begin position="61"/>
        <end position="83"/>
    </location>
</feature>
<dbReference type="AlphaFoldDB" id="M1KEV4"/>
<feature type="compositionally biased region" description="Polar residues" evidence="1">
    <location>
        <begin position="74"/>
        <end position="83"/>
    </location>
</feature>
<organism evidence="2">
    <name type="scientific">uncultured bacterium DX-8J-22</name>
    <dbReference type="NCBI Taxonomy" id="1292055"/>
    <lineage>
        <taxon>Bacteria</taxon>
        <taxon>environmental samples</taxon>
    </lineage>
</organism>
<evidence type="ECO:0000256" key="1">
    <source>
        <dbReference type="SAM" id="MobiDB-lite"/>
    </source>
</evidence>
<proteinExistence type="predicted"/>
<accession>M1KEV4</accession>
<evidence type="ECO:0000313" key="2">
    <source>
        <dbReference type="EMBL" id="AGF34150.1"/>
    </source>
</evidence>